<feature type="transmembrane region" description="Helical" evidence="6">
    <location>
        <begin position="145"/>
        <end position="163"/>
    </location>
</feature>
<evidence type="ECO:0000256" key="5">
    <source>
        <dbReference type="ARBA" id="ARBA00023136"/>
    </source>
</evidence>
<dbReference type="STRING" id="4565.A0A3B5ZPP0"/>
<evidence type="ECO:0000256" key="4">
    <source>
        <dbReference type="ARBA" id="ARBA00022989"/>
    </source>
</evidence>
<keyword evidence="10" id="KW-1185">Reference proteome</keyword>
<keyword evidence="5 6" id="KW-0472">Membrane</keyword>
<reference evidence="9" key="2">
    <citation type="submission" date="2018-10" db="UniProtKB">
        <authorList>
            <consortium name="EnsemblPlants"/>
        </authorList>
    </citation>
    <scope>IDENTIFICATION</scope>
</reference>
<evidence type="ECO:0000256" key="2">
    <source>
        <dbReference type="ARBA" id="ARBA00022692"/>
    </source>
</evidence>
<feature type="domain" description="Reticulon" evidence="8">
    <location>
        <begin position="105"/>
        <end position="289"/>
    </location>
</feature>
<dbReference type="AlphaFoldDB" id="A0A3B5ZPP0"/>
<protein>
    <recommendedName>
        <fullName evidence="6">Reticulon-like protein</fullName>
    </recommendedName>
</protein>
<dbReference type="Pfam" id="PF02453">
    <property type="entry name" value="Reticulon"/>
    <property type="match status" value="1"/>
</dbReference>
<reference evidence="9" key="1">
    <citation type="submission" date="2018-08" db="EMBL/GenBank/DDBJ databases">
        <authorList>
            <person name="Rossello M."/>
        </authorList>
    </citation>
    <scope>NUCLEOTIDE SEQUENCE [LARGE SCALE GENOMIC DNA]</scope>
    <source>
        <strain evidence="9">cv. Chinese Spring</strain>
    </source>
</reference>
<accession>A0A3B5ZPP0</accession>
<keyword evidence="2 6" id="KW-0812">Transmembrane</keyword>
<dbReference type="Gramene" id="TraesKAR1D01G0052730.1">
    <property type="protein sequence ID" value="cds.TraesKAR1D01G0052730.1"/>
    <property type="gene ID" value="TraesKAR1D01G0052730"/>
</dbReference>
<dbReference type="PROSITE" id="PS50845">
    <property type="entry name" value="RETICULON"/>
    <property type="match status" value="1"/>
</dbReference>
<keyword evidence="3 6" id="KW-0256">Endoplasmic reticulum</keyword>
<dbReference type="Proteomes" id="UP000019116">
    <property type="component" value="Chromosome 1D"/>
</dbReference>
<evidence type="ECO:0000313" key="10">
    <source>
        <dbReference type="Proteomes" id="UP000019116"/>
    </source>
</evidence>
<dbReference type="PANTHER" id="PTHR10994:SF177">
    <property type="entry name" value="RETICULON-LIKE PROTEIN B15"/>
    <property type="match status" value="1"/>
</dbReference>
<dbReference type="GeneID" id="123180353"/>
<dbReference type="RefSeq" id="XP_044448330.1">
    <property type="nucleotide sequence ID" value="XM_044592395.1"/>
</dbReference>
<dbReference type="PANTHER" id="PTHR10994">
    <property type="entry name" value="RETICULON"/>
    <property type="match status" value="1"/>
</dbReference>
<name>A0A3B5ZPP0_WHEAT</name>
<dbReference type="GO" id="GO:0005789">
    <property type="term" value="C:endoplasmic reticulum membrane"/>
    <property type="evidence" value="ECO:0007669"/>
    <property type="project" value="UniProtKB-SubCell"/>
</dbReference>
<feature type="compositionally biased region" description="Basic and acidic residues" evidence="7">
    <location>
        <begin position="18"/>
        <end position="32"/>
    </location>
</feature>
<evidence type="ECO:0000256" key="3">
    <source>
        <dbReference type="ARBA" id="ARBA00022824"/>
    </source>
</evidence>
<feature type="region of interest" description="Disordered" evidence="7">
    <location>
        <begin position="66"/>
        <end position="88"/>
    </location>
</feature>
<evidence type="ECO:0000256" key="1">
    <source>
        <dbReference type="ARBA" id="ARBA00004477"/>
    </source>
</evidence>
<dbReference type="EnsemblPlants" id="TraesCS1D02G083100.2">
    <property type="protein sequence ID" value="TraesCS1D02G083100.2"/>
    <property type="gene ID" value="TraesCS1D02G083100"/>
</dbReference>
<proteinExistence type="predicted"/>
<dbReference type="InterPro" id="IPR003388">
    <property type="entry name" value="Reticulon"/>
</dbReference>
<feature type="region of interest" description="Disordered" evidence="7">
    <location>
        <begin position="18"/>
        <end position="48"/>
    </location>
</feature>
<comment type="subcellular location">
    <subcellularLocation>
        <location evidence="1 6">Endoplasmic reticulum membrane</location>
        <topology evidence="1 6">Multi-pass membrane protein</topology>
    </subcellularLocation>
</comment>
<evidence type="ECO:0000313" key="9">
    <source>
        <dbReference type="EnsemblPlants" id="TraesCS1D02G083100.2"/>
    </source>
</evidence>
<gene>
    <name evidence="9" type="primary">LOC123180353</name>
</gene>
<feature type="transmembrane region" description="Helical" evidence="6">
    <location>
        <begin position="215"/>
        <end position="241"/>
    </location>
</feature>
<evidence type="ECO:0000259" key="8">
    <source>
        <dbReference type="PROSITE" id="PS50845"/>
    </source>
</evidence>
<evidence type="ECO:0000256" key="6">
    <source>
        <dbReference type="RuleBase" id="RU363132"/>
    </source>
</evidence>
<dbReference type="Gramene" id="TraesCS1D03G0190000.2">
    <property type="protein sequence ID" value="TraesCS1D03G0190000.2.CDS"/>
    <property type="gene ID" value="TraesCS1D03G0190000"/>
</dbReference>
<dbReference type="GO" id="GO:0009617">
    <property type="term" value="P:response to bacterium"/>
    <property type="evidence" value="ECO:0007669"/>
    <property type="project" value="InterPro"/>
</dbReference>
<keyword evidence="4 6" id="KW-1133">Transmembrane helix</keyword>
<organism evidence="9">
    <name type="scientific">Triticum aestivum</name>
    <name type="common">Wheat</name>
    <dbReference type="NCBI Taxonomy" id="4565"/>
    <lineage>
        <taxon>Eukaryota</taxon>
        <taxon>Viridiplantae</taxon>
        <taxon>Streptophyta</taxon>
        <taxon>Embryophyta</taxon>
        <taxon>Tracheophyta</taxon>
        <taxon>Spermatophyta</taxon>
        <taxon>Magnoliopsida</taxon>
        <taxon>Liliopsida</taxon>
        <taxon>Poales</taxon>
        <taxon>Poaceae</taxon>
        <taxon>BOP clade</taxon>
        <taxon>Pooideae</taxon>
        <taxon>Triticodae</taxon>
        <taxon>Triticeae</taxon>
        <taxon>Triticinae</taxon>
        <taxon>Triticum</taxon>
    </lineage>
</organism>
<sequence>MSRVFFVRILKNKRERYYKNRDNNPRSGEGRGVHTLAREGMMSESEEHGSLLEKIGDKIGDKIHEFKKDSSSSDSDDDKKSHKSKKKHLFGRKHPLHNVLGGGKAADLVMWRDKQKSGSILGGVTVIWLLFEGIGYHLLTFLCHLLIIFLTVSFVWSNAASFINRSPPKFPEVILSETQCLIIAHVLRKEINEAFITLQSVASGKDLKTYLKSIGVLWFISIIGGCFSFLTLSYTIFLMAYTLPMLYEKYEDEVDVVGEKALIELKKQYAVFDEKVLSKIPMLADKKQH</sequence>
<dbReference type="OrthoDB" id="567788at2759"/>
<dbReference type="Gramene" id="TraesCS1D02G083100.2">
    <property type="protein sequence ID" value="TraesCS1D02G083100.2"/>
    <property type="gene ID" value="TraesCS1D02G083100"/>
</dbReference>
<dbReference type="RefSeq" id="XP_044448329.1">
    <property type="nucleotide sequence ID" value="XM_044592394.1"/>
</dbReference>
<dbReference type="InterPro" id="IPR045064">
    <property type="entry name" value="Reticulon-like"/>
</dbReference>
<evidence type="ECO:0000256" key="7">
    <source>
        <dbReference type="SAM" id="MobiDB-lite"/>
    </source>
</evidence>